<organism evidence="1 2">
    <name type="scientific">Paraglomus occultum</name>
    <dbReference type="NCBI Taxonomy" id="144539"/>
    <lineage>
        <taxon>Eukaryota</taxon>
        <taxon>Fungi</taxon>
        <taxon>Fungi incertae sedis</taxon>
        <taxon>Mucoromycota</taxon>
        <taxon>Glomeromycotina</taxon>
        <taxon>Glomeromycetes</taxon>
        <taxon>Paraglomerales</taxon>
        <taxon>Paraglomeraceae</taxon>
        <taxon>Paraglomus</taxon>
    </lineage>
</organism>
<dbReference type="OrthoDB" id="2447218at2759"/>
<comment type="caution">
    <text evidence="1">The sequence shown here is derived from an EMBL/GenBank/DDBJ whole genome shotgun (WGS) entry which is preliminary data.</text>
</comment>
<dbReference type="EMBL" id="CAJVPJ010000262">
    <property type="protein sequence ID" value="CAG8503306.1"/>
    <property type="molecule type" value="Genomic_DNA"/>
</dbReference>
<reference evidence="1" key="1">
    <citation type="submission" date="2021-06" db="EMBL/GenBank/DDBJ databases">
        <authorList>
            <person name="Kallberg Y."/>
            <person name="Tangrot J."/>
            <person name="Rosling A."/>
        </authorList>
    </citation>
    <scope>NUCLEOTIDE SEQUENCE</scope>
    <source>
        <strain evidence="1">IA702</strain>
    </source>
</reference>
<sequence>MLIAVEEGYGEPLAWHGSGSKKLGLCWIPEVINNSGLKGSSNVKGSIKVDTKKGEKLEFDRQNKGIKITGSEYIITWKDKGTKEGIEAVDKGRMLIVPNREEWKSDKPFALLTLRIKDKVGLDDKEKLVDKITDKEIKNVSTQEYEKLKNILQRQINKSISRDDLIGVHHRVDLLALIIKKCLKNIKPK</sequence>
<gene>
    <name evidence="1" type="ORF">POCULU_LOCUS2686</name>
</gene>
<dbReference type="Proteomes" id="UP000789572">
    <property type="component" value="Unassembled WGS sequence"/>
</dbReference>
<keyword evidence="2" id="KW-1185">Reference proteome</keyword>
<protein>
    <submittedName>
        <fullName evidence="1">5426_t:CDS:1</fullName>
    </submittedName>
</protein>
<accession>A0A9N8ZQ99</accession>
<evidence type="ECO:0000313" key="1">
    <source>
        <dbReference type="EMBL" id="CAG8503306.1"/>
    </source>
</evidence>
<dbReference type="AlphaFoldDB" id="A0A9N8ZQ99"/>
<evidence type="ECO:0000313" key="2">
    <source>
        <dbReference type="Proteomes" id="UP000789572"/>
    </source>
</evidence>
<name>A0A9N8ZQ99_9GLOM</name>
<proteinExistence type="predicted"/>